<dbReference type="Gene3D" id="1.10.150.530">
    <property type="match status" value="1"/>
</dbReference>
<evidence type="ECO:0000256" key="12">
    <source>
        <dbReference type="ARBA" id="ARBA00023014"/>
    </source>
</evidence>
<dbReference type="CDD" id="cd01335">
    <property type="entry name" value="Radical_SAM"/>
    <property type="match status" value="1"/>
</dbReference>
<keyword evidence="10 14" id="KW-0479">Metal-binding</keyword>
<feature type="binding site" evidence="14">
    <location>
        <begin position="171"/>
        <end position="172"/>
    </location>
    <ligand>
        <name>S-adenosyl-L-methionine</name>
        <dbReference type="ChEBI" id="CHEBI:59789"/>
    </ligand>
</feature>
<keyword evidence="8 14" id="KW-0949">S-adenosyl-L-methionine</keyword>
<evidence type="ECO:0000259" key="15">
    <source>
        <dbReference type="PROSITE" id="PS51918"/>
    </source>
</evidence>
<evidence type="ECO:0000256" key="10">
    <source>
        <dbReference type="ARBA" id="ARBA00022723"/>
    </source>
</evidence>
<feature type="binding site" evidence="14">
    <location>
        <position position="120"/>
    </location>
    <ligand>
        <name>[4Fe-4S] cluster</name>
        <dbReference type="ChEBI" id="CHEBI:49883"/>
        <note>4Fe-4S-S-AdoMet</note>
    </ligand>
</feature>
<feature type="domain" description="Radical SAM core" evidence="15">
    <location>
        <begin position="106"/>
        <end position="342"/>
    </location>
</feature>
<keyword evidence="11 14" id="KW-0408">Iron</keyword>
<dbReference type="Pfam" id="PF04055">
    <property type="entry name" value="Radical_SAM"/>
    <property type="match status" value="1"/>
</dbReference>
<comment type="caution">
    <text evidence="14">Lacks conserved residue(s) required for the propagation of feature annotation.</text>
</comment>
<feature type="binding site" evidence="14">
    <location>
        <begin position="226"/>
        <end position="228"/>
    </location>
    <ligand>
        <name>S-adenosyl-L-methionine</name>
        <dbReference type="ChEBI" id="CHEBI:59789"/>
    </ligand>
</feature>
<proteinExistence type="inferred from homology"/>
<evidence type="ECO:0000313" key="17">
    <source>
        <dbReference type="Proteomes" id="UP001500298"/>
    </source>
</evidence>
<keyword evidence="9 14" id="KW-0819">tRNA processing</keyword>
<comment type="caution">
    <text evidence="16">The sequence shown here is derived from an EMBL/GenBank/DDBJ whole genome shotgun (WGS) entry which is preliminary data.</text>
</comment>
<dbReference type="SFLD" id="SFLDG01062">
    <property type="entry name" value="methyltransferase_(Class_A)"/>
    <property type="match status" value="1"/>
</dbReference>
<feature type="active site" description="Proton acceptor" evidence="14">
    <location>
        <position position="100"/>
    </location>
</feature>
<feature type="binding site" evidence="14">
    <location>
        <position position="203"/>
    </location>
    <ligand>
        <name>S-adenosyl-L-methionine</name>
        <dbReference type="ChEBI" id="CHEBI:59789"/>
    </ligand>
</feature>
<evidence type="ECO:0000256" key="9">
    <source>
        <dbReference type="ARBA" id="ARBA00022694"/>
    </source>
</evidence>
<dbReference type="HAMAP" id="MF_01849">
    <property type="entry name" value="RNA_methyltr_RlmN"/>
    <property type="match status" value="1"/>
</dbReference>
<dbReference type="PANTHER" id="PTHR30544">
    <property type="entry name" value="23S RRNA METHYLTRANSFERASE"/>
    <property type="match status" value="1"/>
</dbReference>
<comment type="similarity">
    <text evidence="2 14">Belongs to the radical SAM superfamily. RlmN family.</text>
</comment>
<comment type="function">
    <text evidence="14">Specifically methylates position 2 of adenine 2503 in 23S rRNA and position 2 of adenine 37 in tRNAs.</text>
</comment>
<evidence type="ECO:0000256" key="1">
    <source>
        <dbReference type="ARBA" id="ARBA00004496"/>
    </source>
</evidence>
<keyword evidence="13 14" id="KW-1015">Disulfide bond</keyword>
<dbReference type="PROSITE" id="PS51918">
    <property type="entry name" value="RADICAL_SAM"/>
    <property type="match status" value="1"/>
</dbReference>
<organism evidence="16 17">
    <name type="scientific">Algivirga pacifica</name>
    <dbReference type="NCBI Taxonomy" id="1162670"/>
    <lineage>
        <taxon>Bacteria</taxon>
        <taxon>Pseudomonadati</taxon>
        <taxon>Bacteroidota</taxon>
        <taxon>Cytophagia</taxon>
        <taxon>Cytophagales</taxon>
        <taxon>Flammeovirgaceae</taxon>
        <taxon>Algivirga</taxon>
    </lineage>
</organism>
<dbReference type="SFLD" id="SFLDS00029">
    <property type="entry name" value="Radical_SAM"/>
    <property type="match status" value="1"/>
</dbReference>
<comment type="cofactor">
    <cofactor evidence="14">
        <name>[4Fe-4S] cluster</name>
        <dbReference type="ChEBI" id="CHEBI:49883"/>
    </cofactor>
    <text evidence="14">Binds 1 [4Fe-4S] cluster. The cluster is coordinated with 3 cysteines and an exchangeable S-adenosyl-L-methionine.</text>
</comment>
<keyword evidence="5 14" id="KW-0698">rRNA processing</keyword>
<keyword evidence="17" id="KW-1185">Reference proteome</keyword>
<dbReference type="InterPro" id="IPR004383">
    <property type="entry name" value="rRNA_lsu_MTrfase_RlmN/Cfr"/>
</dbReference>
<feature type="binding site" evidence="14">
    <location>
        <position position="127"/>
    </location>
    <ligand>
        <name>[4Fe-4S] cluster</name>
        <dbReference type="ChEBI" id="CHEBI:49883"/>
        <note>4Fe-4S-S-AdoMet</note>
    </ligand>
</feature>
<keyword evidence="7 14" id="KW-0808">Transferase</keyword>
<dbReference type="Gene3D" id="3.20.20.70">
    <property type="entry name" value="Aldolase class I"/>
    <property type="match status" value="1"/>
</dbReference>
<comment type="catalytic activity">
    <reaction evidence="14">
        <text>adenosine(37) in tRNA + 2 reduced [2Fe-2S]-[ferredoxin] + 2 S-adenosyl-L-methionine = 2-methyladenosine(37) in tRNA + 5'-deoxyadenosine + L-methionine + 2 oxidized [2Fe-2S]-[ferredoxin] + S-adenosyl-L-homocysteine</text>
        <dbReference type="Rhea" id="RHEA:43332"/>
        <dbReference type="Rhea" id="RHEA-COMP:10000"/>
        <dbReference type="Rhea" id="RHEA-COMP:10001"/>
        <dbReference type="Rhea" id="RHEA-COMP:10162"/>
        <dbReference type="Rhea" id="RHEA-COMP:10485"/>
        <dbReference type="ChEBI" id="CHEBI:17319"/>
        <dbReference type="ChEBI" id="CHEBI:33737"/>
        <dbReference type="ChEBI" id="CHEBI:33738"/>
        <dbReference type="ChEBI" id="CHEBI:57844"/>
        <dbReference type="ChEBI" id="CHEBI:57856"/>
        <dbReference type="ChEBI" id="CHEBI:59789"/>
        <dbReference type="ChEBI" id="CHEBI:74411"/>
        <dbReference type="ChEBI" id="CHEBI:74497"/>
        <dbReference type="EC" id="2.1.1.192"/>
    </reaction>
</comment>
<feature type="binding site" evidence="14">
    <location>
        <position position="302"/>
    </location>
    <ligand>
        <name>S-adenosyl-L-methionine</name>
        <dbReference type="ChEBI" id="CHEBI:59789"/>
    </ligand>
</feature>
<evidence type="ECO:0000256" key="11">
    <source>
        <dbReference type="ARBA" id="ARBA00023004"/>
    </source>
</evidence>
<comment type="catalytic activity">
    <reaction evidence="14">
        <text>adenosine(2503) in 23S rRNA + 2 reduced [2Fe-2S]-[ferredoxin] + 2 S-adenosyl-L-methionine = 2-methyladenosine(2503) in 23S rRNA + 5'-deoxyadenosine + L-methionine + 2 oxidized [2Fe-2S]-[ferredoxin] + S-adenosyl-L-homocysteine</text>
        <dbReference type="Rhea" id="RHEA:42916"/>
        <dbReference type="Rhea" id="RHEA-COMP:10000"/>
        <dbReference type="Rhea" id="RHEA-COMP:10001"/>
        <dbReference type="Rhea" id="RHEA-COMP:10152"/>
        <dbReference type="Rhea" id="RHEA-COMP:10282"/>
        <dbReference type="ChEBI" id="CHEBI:17319"/>
        <dbReference type="ChEBI" id="CHEBI:33737"/>
        <dbReference type="ChEBI" id="CHEBI:33738"/>
        <dbReference type="ChEBI" id="CHEBI:57844"/>
        <dbReference type="ChEBI" id="CHEBI:57856"/>
        <dbReference type="ChEBI" id="CHEBI:59789"/>
        <dbReference type="ChEBI" id="CHEBI:74411"/>
        <dbReference type="ChEBI" id="CHEBI:74497"/>
        <dbReference type="EC" id="2.1.1.192"/>
    </reaction>
</comment>
<evidence type="ECO:0000256" key="4">
    <source>
        <dbReference type="ARBA" id="ARBA00022490"/>
    </source>
</evidence>
<dbReference type="RefSeq" id="WP_345370849.1">
    <property type="nucleotide sequence ID" value="NZ_BAABJX010000024.1"/>
</dbReference>
<evidence type="ECO:0000256" key="2">
    <source>
        <dbReference type="ARBA" id="ARBA00007544"/>
    </source>
</evidence>
<feature type="active site" description="S-methylcysteine intermediate" evidence="14">
    <location>
        <position position="345"/>
    </location>
</feature>
<dbReference type="PIRSF" id="PIRSF006004">
    <property type="entry name" value="CHP00048"/>
    <property type="match status" value="1"/>
</dbReference>
<dbReference type="InterPro" id="IPR040072">
    <property type="entry name" value="Methyltransferase_A"/>
</dbReference>
<protein>
    <recommendedName>
        <fullName evidence="14">Probable dual-specificity RNA methyltransferase RlmN</fullName>
        <ecNumber evidence="14">2.1.1.192</ecNumber>
    </recommendedName>
    <alternativeName>
        <fullName evidence="14">23S rRNA (adenine(2503)-C(2))-methyltransferase</fullName>
    </alternativeName>
    <alternativeName>
        <fullName evidence="14">23S rRNA m2A2503 methyltransferase</fullName>
    </alternativeName>
    <alternativeName>
        <fullName evidence="14">Ribosomal RNA large subunit methyltransferase N</fullName>
    </alternativeName>
    <alternativeName>
        <fullName evidence="14">tRNA (adenine(37)-C(2))-methyltransferase</fullName>
    </alternativeName>
    <alternativeName>
        <fullName evidence="14">tRNA m2A37 methyltransferase</fullName>
    </alternativeName>
</protein>
<dbReference type="InterPro" id="IPR027492">
    <property type="entry name" value="RNA_MTrfase_RlmN"/>
</dbReference>
<comment type="miscellaneous">
    <text evidence="14">Reaction proceeds by a ping-pong mechanism involving intermediate methylation of a conserved cysteine residue.</text>
</comment>
<dbReference type="InterPro" id="IPR058240">
    <property type="entry name" value="rSAM_sf"/>
</dbReference>
<sequence>MAEKIASNSKKQDIRKLDLKKLKTFLEEHGEKGFRAKQIQDWLWRQSAHSFEVMTNLSKKTRELLDEHFYIAPIAVHTAQKSNDGTVKSAFQLHDGHLVEGVLIPAEPRMTACISSQVGCSLTCKFCATGYMDRERNLDAAEIYDQVVAIDQQAQEHFGAKLSNIVYMGMGEPLLNYANVLKSVELITSDQGLGMSSKRITVSTAGIAKMIRKLGDDEVKFNLALSLHAANDKKRDTIMPINEHNSLPALRDALKYYFSKTKNPVTYEYIVFYNFNDTLQDAEELYQFTRHLPCKVNIIEYNPIDQANFRNTEADRLDKFADYLRKKGVNVHVRRSRGKDIDAACGQLANKGTENETEA</sequence>
<keyword evidence="6 14" id="KW-0489">Methyltransferase</keyword>
<evidence type="ECO:0000256" key="6">
    <source>
        <dbReference type="ARBA" id="ARBA00022603"/>
    </source>
</evidence>
<gene>
    <name evidence="14 16" type="primary">rlmN</name>
    <name evidence="16" type="ORF">GCM10023331_16470</name>
</gene>
<dbReference type="PANTHER" id="PTHR30544:SF5">
    <property type="entry name" value="RADICAL SAM CORE DOMAIN-CONTAINING PROTEIN"/>
    <property type="match status" value="1"/>
</dbReference>
<dbReference type="InterPro" id="IPR007197">
    <property type="entry name" value="rSAM"/>
</dbReference>
<keyword evidence="3 14" id="KW-0004">4Fe-4S</keyword>
<dbReference type="Pfam" id="PF21016">
    <property type="entry name" value="RlmN_N"/>
    <property type="match status" value="1"/>
</dbReference>
<accession>A0ABP9DCB9</accession>
<keyword evidence="12 14" id="KW-0411">Iron-sulfur</keyword>
<evidence type="ECO:0000256" key="5">
    <source>
        <dbReference type="ARBA" id="ARBA00022552"/>
    </source>
</evidence>
<dbReference type="InterPro" id="IPR048641">
    <property type="entry name" value="RlmN_N"/>
</dbReference>
<dbReference type="EMBL" id="BAABJX010000024">
    <property type="protein sequence ID" value="GAA4831907.1"/>
    <property type="molecule type" value="Genomic_DNA"/>
</dbReference>
<dbReference type="EC" id="2.1.1.192" evidence="14"/>
<dbReference type="Proteomes" id="UP001500298">
    <property type="component" value="Unassembled WGS sequence"/>
</dbReference>
<evidence type="ECO:0000256" key="7">
    <source>
        <dbReference type="ARBA" id="ARBA00022679"/>
    </source>
</evidence>
<name>A0ABP9DCB9_9BACT</name>
<reference evidence="17" key="1">
    <citation type="journal article" date="2019" name="Int. J. Syst. Evol. Microbiol.">
        <title>The Global Catalogue of Microorganisms (GCM) 10K type strain sequencing project: providing services to taxonomists for standard genome sequencing and annotation.</title>
        <authorList>
            <consortium name="The Broad Institute Genomics Platform"/>
            <consortium name="The Broad Institute Genome Sequencing Center for Infectious Disease"/>
            <person name="Wu L."/>
            <person name="Ma J."/>
        </authorList>
    </citation>
    <scope>NUCLEOTIDE SEQUENCE [LARGE SCALE GENOMIC DNA]</scope>
    <source>
        <strain evidence="17">JCM 18326</strain>
    </source>
</reference>
<dbReference type="SFLD" id="SFLDF00275">
    <property type="entry name" value="adenosine_C2_methyltransferase"/>
    <property type="match status" value="1"/>
</dbReference>
<comment type="subcellular location">
    <subcellularLocation>
        <location evidence="1 14">Cytoplasm</location>
    </subcellularLocation>
</comment>
<feature type="binding site" evidence="14">
    <location>
        <position position="124"/>
    </location>
    <ligand>
        <name>[4Fe-4S] cluster</name>
        <dbReference type="ChEBI" id="CHEBI:49883"/>
        <note>4Fe-4S-S-AdoMet</note>
    </ligand>
</feature>
<evidence type="ECO:0000256" key="8">
    <source>
        <dbReference type="ARBA" id="ARBA00022691"/>
    </source>
</evidence>
<evidence type="ECO:0000256" key="13">
    <source>
        <dbReference type="ARBA" id="ARBA00023157"/>
    </source>
</evidence>
<dbReference type="NCBIfam" id="TIGR00048">
    <property type="entry name" value="rRNA_mod_RlmN"/>
    <property type="match status" value="1"/>
</dbReference>
<evidence type="ECO:0000256" key="3">
    <source>
        <dbReference type="ARBA" id="ARBA00022485"/>
    </source>
</evidence>
<keyword evidence="4 14" id="KW-0963">Cytoplasm</keyword>
<dbReference type="SUPFAM" id="SSF102114">
    <property type="entry name" value="Radical SAM enzymes"/>
    <property type="match status" value="1"/>
</dbReference>
<evidence type="ECO:0000313" key="16">
    <source>
        <dbReference type="EMBL" id="GAA4831907.1"/>
    </source>
</evidence>
<evidence type="ECO:0000256" key="14">
    <source>
        <dbReference type="HAMAP-Rule" id="MF_01849"/>
    </source>
</evidence>
<dbReference type="InterPro" id="IPR013785">
    <property type="entry name" value="Aldolase_TIM"/>
</dbReference>